<accession>R7ZL53</accession>
<evidence type="ECO:0000259" key="1">
    <source>
        <dbReference type="Pfam" id="PF09423"/>
    </source>
</evidence>
<name>R7ZL53_9BACT</name>
<dbReference type="PATRIC" id="fig|1288963.3.peg.4710"/>
<dbReference type="RefSeq" id="WP_010856832.1">
    <property type="nucleotide sequence ID" value="NZ_AQHR01000120.1"/>
</dbReference>
<dbReference type="STRING" id="1232681.ADIS_4721"/>
<dbReference type="Pfam" id="PF09423">
    <property type="entry name" value="PhoD"/>
    <property type="match status" value="1"/>
</dbReference>
<dbReference type="EMBL" id="AQHR01000120">
    <property type="protein sequence ID" value="EON74820.1"/>
    <property type="molecule type" value="Genomic_DNA"/>
</dbReference>
<dbReference type="AlphaFoldDB" id="R7ZL53"/>
<feature type="domain" description="PhoD-like phosphatase metallophosphatase" evidence="1">
    <location>
        <begin position="188"/>
        <end position="432"/>
    </location>
</feature>
<dbReference type="InterPro" id="IPR052900">
    <property type="entry name" value="Phospholipid_Metab_Enz"/>
</dbReference>
<sequence>MVKFARRIFVKKVGWGAFGFSFFAHQPLIARMRKALFSANEDERVFFTTGFKISEVTESTAMVWTRLCRQEHPNPITHEREDKVFRHPVDFDDDQPISQMDGGVEPGPGFVRVKLYSDTGKIVSPWVQVYQRDDFTARIPLEGLQSGVTYRVELIAKATVDGPTTVEKATFTTPTPPQEAVPVLLTTSTCQYFWSFDEPERGFRTYDSMRRLEPDFFIQTGDYVYYDKPGPLAKDLGRARHKWRAMDAWPAIRDLYRQVPIYMLKDDHDLLKDDVHPASTPYGNLSYQEGLKLWYENVPIIGKPYRTFRRGKDLQIWLVEGREYRSPNDAPDGPGKTIWGKEQIAWFKQTVEESDATFKLLFTATPVVGPDRENKKDNHANKVYETEGNWLRQYLSSIDHLYVVNGDRHWQYVSKDEHTGLLEFGSGPISDYHAQGWDPDDKRPEHRFLRVKGGFLSIQVDRVEGKPFIRFTHRDVGGNPTHEEQFTA</sequence>
<evidence type="ECO:0000313" key="2">
    <source>
        <dbReference type="EMBL" id="EON74820.1"/>
    </source>
</evidence>
<dbReference type="InterPro" id="IPR038607">
    <property type="entry name" value="PhoD-like_sf"/>
</dbReference>
<comment type="caution">
    <text evidence="2">The sequence shown here is derived from an EMBL/GenBank/DDBJ whole genome shotgun (WGS) entry which is preliminary data.</text>
</comment>
<gene>
    <name evidence="2" type="ORF">ADIS_4721</name>
</gene>
<dbReference type="PANTHER" id="PTHR43606:SF1">
    <property type="entry name" value="PHOD-LIKE PHOSPHATASE METALLOPHOSPHATASE DOMAIN-CONTAINING PROTEIN"/>
    <property type="match status" value="1"/>
</dbReference>
<dbReference type="InterPro" id="IPR018946">
    <property type="entry name" value="PhoD-like_MPP"/>
</dbReference>
<dbReference type="OrthoDB" id="9763616at2"/>
<evidence type="ECO:0000313" key="3">
    <source>
        <dbReference type="Proteomes" id="UP000013909"/>
    </source>
</evidence>
<dbReference type="SUPFAM" id="SSF56300">
    <property type="entry name" value="Metallo-dependent phosphatases"/>
    <property type="match status" value="1"/>
</dbReference>
<dbReference type="Gene3D" id="3.60.21.70">
    <property type="entry name" value="PhoD-like phosphatase"/>
    <property type="match status" value="1"/>
</dbReference>
<dbReference type="PANTHER" id="PTHR43606">
    <property type="entry name" value="PHOSPHATASE, PUTATIVE (AFU_ORTHOLOGUE AFUA_6G08710)-RELATED"/>
    <property type="match status" value="1"/>
</dbReference>
<organism evidence="2 3">
    <name type="scientific">Lunatimonas lonarensis</name>
    <dbReference type="NCBI Taxonomy" id="1232681"/>
    <lineage>
        <taxon>Bacteria</taxon>
        <taxon>Pseudomonadati</taxon>
        <taxon>Bacteroidota</taxon>
        <taxon>Cytophagia</taxon>
        <taxon>Cytophagales</taxon>
        <taxon>Cyclobacteriaceae</taxon>
    </lineage>
</organism>
<protein>
    <submittedName>
        <fullName evidence="2">Putative alkaline phosphatase D</fullName>
    </submittedName>
</protein>
<proteinExistence type="predicted"/>
<keyword evidence="3" id="KW-1185">Reference proteome</keyword>
<dbReference type="Proteomes" id="UP000013909">
    <property type="component" value="Unassembled WGS sequence"/>
</dbReference>
<dbReference type="InterPro" id="IPR029052">
    <property type="entry name" value="Metallo-depent_PP-like"/>
</dbReference>
<reference evidence="2 3" key="1">
    <citation type="submission" date="2013-02" db="EMBL/GenBank/DDBJ databases">
        <title>A novel strain isolated from Lonar lake, Maharashtra, India.</title>
        <authorList>
            <person name="Singh A."/>
        </authorList>
    </citation>
    <scope>NUCLEOTIDE SEQUENCE [LARGE SCALE GENOMIC DNA]</scope>
    <source>
        <strain evidence="2 3">AK24</strain>
    </source>
</reference>